<proteinExistence type="predicted"/>
<keyword evidence="1" id="KW-0812">Transmembrane</keyword>
<gene>
    <name evidence="2" type="ORF">ABIF63_005058</name>
</gene>
<evidence type="ECO:0000256" key="1">
    <source>
        <dbReference type="SAM" id="Phobius"/>
    </source>
</evidence>
<reference evidence="2 3" key="1">
    <citation type="submission" date="2024-06" db="EMBL/GenBank/DDBJ databases">
        <title>Genomic Encyclopedia of Type Strains, Phase V (KMG-V): Genome sequencing to study the core and pangenomes of soil and plant-associated prokaryotes.</title>
        <authorList>
            <person name="Whitman W."/>
        </authorList>
    </citation>
    <scope>NUCLEOTIDE SEQUENCE [LARGE SCALE GENOMIC DNA]</scope>
    <source>
        <strain evidence="2 3">USDA 160</strain>
    </source>
</reference>
<sequence length="110" mass="11648">MARLGVNVVCYAHSGRDNSGADIYCCSRALDATPRFCDRALYEALGSDTMAWRIGVTLGLAGGIIQVAFALIRPSQPPAPVLRTAQARWRSRTSAFNVSGCGRGCGQSLA</sequence>
<keyword evidence="1" id="KW-0472">Membrane</keyword>
<accession>A0ABV2RVM2</accession>
<organism evidence="2 3">
    <name type="scientific">Bradyrhizobium japonicum</name>
    <dbReference type="NCBI Taxonomy" id="375"/>
    <lineage>
        <taxon>Bacteria</taxon>
        <taxon>Pseudomonadati</taxon>
        <taxon>Pseudomonadota</taxon>
        <taxon>Alphaproteobacteria</taxon>
        <taxon>Hyphomicrobiales</taxon>
        <taxon>Nitrobacteraceae</taxon>
        <taxon>Bradyrhizobium</taxon>
    </lineage>
</organism>
<evidence type="ECO:0000313" key="2">
    <source>
        <dbReference type="EMBL" id="MET4720952.1"/>
    </source>
</evidence>
<evidence type="ECO:0000313" key="3">
    <source>
        <dbReference type="Proteomes" id="UP001549291"/>
    </source>
</evidence>
<comment type="caution">
    <text evidence="2">The sequence shown here is derived from an EMBL/GenBank/DDBJ whole genome shotgun (WGS) entry which is preliminary data.</text>
</comment>
<feature type="transmembrane region" description="Helical" evidence="1">
    <location>
        <begin position="50"/>
        <end position="72"/>
    </location>
</feature>
<keyword evidence="1" id="KW-1133">Transmembrane helix</keyword>
<name>A0ABV2RVM2_BRAJP</name>
<keyword evidence="3" id="KW-1185">Reference proteome</keyword>
<protein>
    <submittedName>
        <fullName evidence="2">Uncharacterized protein</fullName>
    </submittedName>
</protein>
<dbReference type="Proteomes" id="UP001549291">
    <property type="component" value="Unassembled WGS sequence"/>
</dbReference>
<dbReference type="EMBL" id="JBEPTQ010000002">
    <property type="protein sequence ID" value="MET4720952.1"/>
    <property type="molecule type" value="Genomic_DNA"/>
</dbReference>